<dbReference type="EMBL" id="JH767138">
    <property type="protein sequence ID" value="EQC39634.1"/>
    <property type="molecule type" value="Genomic_DNA"/>
</dbReference>
<dbReference type="OrthoDB" id="10318794at2759"/>
<evidence type="ECO:0000313" key="3">
    <source>
        <dbReference type="Proteomes" id="UP000030762"/>
    </source>
</evidence>
<dbReference type="InParanoid" id="T0QNG9"/>
<evidence type="ECO:0000256" key="1">
    <source>
        <dbReference type="SAM" id="MobiDB-lite"/>
    </source>
</evidence>
<name>T0QNG9_SAPDV</name>
<accession>T0QNG9</accession>
<gene>
    <name evidence="2" type="ORF">SDRG_03065</name>
</gene>
<dbReference type="RefSeq" id="XP_008606906.1">
    <property type="nucleotide sequence ID" value="XM_008608684.1"/>
</dbReference>
<feature type="compositionally biased region" description="Basic residues" evidence="1">
    <location>
        <begin position="263"/>
        <end position="280"/>
    </location>
</feature>
<sequence>MHINPSASPSAAIAIAEITSSGQPTYKSVDGRHGRGVRWTAWCIYCKGDHQARACKALQKDLEAKTAGCWPLALPTYTELGTMEKERLNATPCDYCGDSNHNVLRCRTVGKAVSRGQVPTTYRLPVGLCCEYCSHFGFYEPGHAITACRLLLEHAADGVVAADFVAPVHLVIETAKGPPEYRVFEDRPNHTCAYCSVAGHRACVCDELRRHIGARCVRASFRLKTQCGGCEACAHHLLVYASHGRKRCPLTVPDDDDQPAPVTRKRPSAGHATKKKKTKA</sequence>
<evidence type="ECO:0000313" key="2">
    <source>
        <dbReference type="EMBL" id="EQC39634.1"/>
    </source>
</evidence>
<feature type="region of interest" description="Disordered" evidence="1">
    <location>
        <begin position="250"/>
        <end position="280"/>
    </location>
</feature>
<reference evidence="2 3" key="1">
    <citation type="submission" date="2012-04" db="EMBL/GenBank/DDBJ databases">
        <title>The Genome Sequence of Saprolegnia declina VS20.</title>
        <authorList>
            <consortium name="The Broad Institute Genome Sequencing Platform"/>
            <person name="Russ C."/>
            <person name="Nusbaum C."/>
            <person name="Tyler B."/>
            <person name="van West P."/>
            <person name="Dieguez-Uribeondo J."/>
            <person name="de Bruijn I."/>
            <person name="Tripathy S."/>
            <person name="Jiang R."/>
            <person name="Young S.K."/>
            <person name="Zeng Q."/>
            <person name="Gargeya S."/>
            <person name="Fitzgerald M."/>
            <person name="Haas B."/>
            <person name="Abouelleil A."/>
            <person name="Alvarado L."/>
            <person name="Arachchi H.M."/>
            <person name="Berlin A."/>
            <person name="Chapman S.B."/>
            <person name="Goldberg J."/>
            <person name="Griggs A."/>
            <person name="Gujja S."/>
            <person name="Hansen M."/>
            <person name="Howarth C."/>
            <person name="Imamovic A."/>
            <person name="Larimer J."/>
            <person name="McCowen C."/>
            <person name="Montmayeur A."/>
            <person name="Murphy C."/>
            <person name="Neiman D."/>
            <person name="Pearson M."/>
            <person name="Priest M."/>
            <person name="Roberts A."/>
            <person name="Saif S."/>
            <person name="Shea T."/>
            <person name="Sisk P."/>
            <person name="Sykes S."/>
            <person name="Wortman J."/>
            <person name="Nusbaum C."/>
            <person name="Birren B."/>
        </authorList>
    </citation>
    <scope>NUCLEOTIDE SEQUENCE [LARGE SCALE GENOMIC DNA]</scope>
    <source>
        <strain evidence="2 3">VS20</strain>
    </source>
</reference>
<dbReference type="Proteomes" id="UP000030762">
    <property type="component" value="Unassembled WGS sequence"/>
</dbReference>
<dbReference type="VEuPathDB" id="FungiDB:SDRG_03065"/>
<organism evidence="2 3">
    <name type="scientific">Saprolegnia diclina (strain VS20)</name>
    <dbReference type="NCBI Taxonomy" id="1156394"/>
    <lineage>
        <taxon>Eukaryota</taxon>
        <taxon>Sar</taxon>
        <taxon>Stramenopiles</taxon>
        <taxon>Oomycota</taxon>
        <taxon>Saprolegniomycetes</taxon>
        <taxon>Saprolegniales</taxon>
        <taxon>Saprolegniaceae</taxon>
        <taxon>Saprolegnia</taxon>
    </lineage>
</organism>
<dbReference type="AlphaFoldDB" id="T0QNG9"/>
<proteinExistence type="predicted"/>
<protein>
    <submittedName>
        <fullName evidence="2">Uncharacterized protein</fullName>
    </submittedName>
</protein>
<keyword evidence="3" id="KW-1185">Reference proteome</keyword>
<dbReference type="GeneID" id="19943792"/>
<dbReference type="OMA" id="RHIGARC"/>